<evidence type="ECO:0000313" key="5">
    <source>
        <dbReference type="EMBL" id="KAL1634460.1"/>
    </source>
</evidence>
<dbReference type="PANTHER" id="PTHR42973">
    <property type="entry name" value="BINDING OXIDOREDUCTASE, PUTATIVE (AFU_ORTHOLOGUE AFUA_1G17690)-RELATED"/>
    <property type="match status" value="1"/>
</dbReference>
<dbReference type="PANTHER" id="PTHR42973:SF13">
    <property type="entry name" value="FAD-BINDING PCMH-TYPE DOMAIN-CONTAINING PROTEIN"/>
    <property type="match status" value="1"/>
</dbReference>
<dbReference type="EMBL" id="JAKEKT020000131">
    <property type="protein sequence ID" value="KAL1634460.1"/>
    <property type="molecule type" value="Genomic_DNA"/>
</dbReference>
<evidence type="ECO:0000256" key="4">
    <source>
        <dbReference type="ARBA" id="ARBA00023002"/>
    </source>
</evidence>
<dbReference type="Proteomes" id="UP001521184">
    <property type="component" value="Unassembled WGS sequence"/>
</dbReference>
<accession>A0ABR3T4F1</accession>
<evidence type="ECO:0000256" key="1">
    <source>
        <dbReference type="ARBA" id="ARBA00005466"/>
    </source>
</evidence>
<dbReference type="Gene3D" id="3.40.462.20">
    <property type="match status" value="1"/>
</dbReference>
<evidence type="ECO:0000256" key="2">
    <source>
        <dbReference type="ARBA" id="ARBA00022630"/>
    </source>
</evidence>
<proteinExistence type="inferred from homology"/>
<comment type="caution">
    <text evidence="5">The sequence shown here is derived from an EMBL/GenBank/DDBJ whole genome shotgun (WGS) entry which is preliminary data.</text>
</comment>
<sequence>MPGPGVGGFTLGGGFSCLVLPNGTISRIDSTQPDLFFALKGGLNRFGIVTSIEYYTHAQPAIIYGGGAIYAADQIPAVLNATSVFTSSNSDPKAQLITMLQGSPNGSTALVLFFYDGPTRPSSFAPFDDIPTVLNILQPQSFSSFVEMFPTDTVANARGTFHTLSTSGLTIEFLAAVQNETEARPTKLAKAMAKHSGTTVTYVVEPFLLSYGQKATDSAFPHANSPLPLNLWAAWTSAADDAFWHSAMRESVQALKVLAVREGIHTDEYAAYPNYAIAGTAAEELYGVENAYRLRRIRRQVDPHGVMGLAGGFEI</sequence>
<dbReference type="InterPro" id="IPR016169">
    <property type="entry name" value="FAD-bd_PCMH_sub2"/>
</dbReference>
<evidence type="ECO:0000256" key="3">
    <source>
        <dbReference type="ARBA" id="ARBA00022827"/>
    </source>
</evidence>
<dbReference type="InterPro" id="IPR036318">
    <property type="entry name" value="FAD-bd_PCMH-like_sf"/>
</dbReference>
<name>A0ABR3T4F1_9PEZI</name>
<keyword evidence="2" id="KW-0285">Flavoprotein</keyword>
<dbReference type="Gene3D" id="3.30.465.10">
    <property type="match status" value="1"/>
</dbReference>
<keyword evidence="6" id="KW-1185">Reference proteome</keyword>
<protein>
    <submittedName>
        <fullName evidence="5">Uncharacterized protein</fullName>
    </submittedName>
</protein>
<keyword evidence="4" id="KW-0560">Oxidoreductase</keyword>
<organism evidence="5 6">
    <name type="scientific">Diplodia intermedia</name>
    <dbReference type="NCBI Taxonomy" id="856260"/>
    <lineage>
        <taxon>Eukaryota</taxon>
        <taxon>Fungi</taxon>
        <taxon>Dikarya</taxon>
        <taxon>Ascomycota</taxon>
        <taxon>Pezizomycotina</taxon>
        <taxon>Dothideomycetes</taxon>
        <taxon>Dothideomycetes incertae sedis</taxon>
        <taxon>Botryosphaeriales</taxon>
        <taxon>Botryosphaeriaceae</taxon>
        <taxon>Diplodia</taxon>
    </lineage>
</organism>
<evidence type="ECO:0000313" key="6">
    <source>
        <dbReference type="Proteomes" id="UP001521184"/>
    </source>
</evidence>
<dbReference type="SUPFAM" id="SSF56176">
    <property type="entry name" value="FAD-binding/transporter-associated domain-like"/>
    <property type="match status" value="1"/>
</dbReference>
<dbReference type="InterPro" id="IPR050416">
    <property type="entry name" value="FAD-linked_Oxidoreductase"/>
</dbReference>
<reference evidence="5 6" key="1">
    <citation type="journal article" date="2023" name="Plant Dis.">
        <title>First Report of Diplodia intermedia Causing Canker and Dieback Diseases on Apple Trees in Canada.</title>
        <authorList>
            <person name="Ellouze W."/>
            <person name="Ilyukhin E."/>
            <person name="Sulman M."/>
            <person name="Ali S."/>
        </authorList>
    </citation>
    <scope>NUCLEOTIDE SEQUENCE [LARGE SCALE GENOMIC DNA]</scope>
    <source>
        <strain evidence="5 6">M45-28</strain>
    </source>
</reference>
<keyword evidence="3" id="KW-0274">FAD</keyword>
<gene>
    <name evidence="5" type="ORF">SLS58_010656</name>
</gene>
<comment type="similarity">
    <text evidence="1">Belongs to the oxygen-dependent FAD-linked oxidoreductase family.</text>
</comment>